<dbReference type="PANTHER" id="PTHR21064:SF6">
    <property type="entry name" value="AMINOGLYCOSIDE PHOSPHOTRANSFERASE DOMAIN-CONTAINING PROTEIN"/>
    <property type="match status" value="1"/>
</dbReference>
<dbReference type="InterPro" id="IPR011009">
    <property type="entry name" value="Kinase-like_dom_sf"/>
</dbReference>
<evidence type="ECO:0000256" key="1">
    <source>
        <dbReference type="ARBA" id="ARBA00038240"/>
    </source>
</evidence>
<keyword evidence="3" id="KW-0418">Kinase</keyword>
<accession>A0A1S9N5W0</accession>
<dbReference type="SUPFAM" id="SSF56112">
    <property type="entry name" value="Protein kinase-like (PK-like)"/>
    <property type="match status" value="1"/>
</dbReference>
<dbReference type="InterPro" id="IPR050249">
    <property type="entry name" value="Pseudomonas-type_ThrB"/>
</dbReference>
<keyword evidence="3" id="KW-0808">Transferase</keyword>
<dbReference type="AlphaFoldDB" id="A0A1S9N5W0"/>
<organism evidence="3 4">
    <name type="scientific">Clostridium beijerinckii</name>
    <name type="common">Clostridium MP</name>
    <dbReference type="NCBI Taxonomy" id="1520"/>
    <lineage>
        <taxon>Bacteria</taxon>
        <taxon>Bacillati</taxon>
        <taxon>Bacillota</taxon>
        <taxon>Clostridia</taxon>
        <taxon>Eubacteriales</taxon>
        <taxon>Clostridiaceae</taxon>
        <taxon>Clostridium</taxon>
    </lineage>
</organism>
<dbReference type="Gene3D" id="1.10.510.10">
    <property type="entry name" value="Transferase(Phosphotransferase) domain 1"/>
    <property type="match status" value="1"/>
</dbReference>
<dbReference type="Pfam" id="PF01636">
    <property type="entry name" value="APH"/>
    <property type="match status" value="1"/>
</dbReference>
<gene>
    <name evidence="3" type="ORF">CBEIBR21_13195</name>
</gene>
<dbReference type="PANTHER" id="PTHR21064">
    <property type="entry name" value="AMINOGLYCOSIDE PHOSPHOTRANSFERASE DOMAIN-CONTAINING PROTEIN-RELATED"/>
    <property type="match status" value="1"/>
</dbReference>
<name>A0A1S9N5W0_CLOBE</name>
<dbReference type="Gene3D" id="3.30.200.70">
    <property type="match status" value="1"/>
</dbReference>
<comment type="similarity">
    <text evidence="1">Belongs to the pseudomonas-type ThrB family.</text>
</comment>
<sequence length="340" mass="39187">MDNMEGFKMALESIDIFNRLANEALKYYAMHENSIAKILQISENITYLVTNLVTGEKNVMRIGRPGYHTKDELDAELIWLKEIKENTPLVVAGAVKGMNGEYVHEVACELSPNKKYYCVMYEFLEGNAPSEDDEENVIRQFINLGEVTGYLHKQVKTWNNASKLKRFIWDYDSMLGTNPRWGKWQNAADINTEIEKLLTRTSKTINKRLINYGKGKDKFGLIHADLRLANLLIEGEQMKVIDFDDCGYGWFMHDMAASISFIEDKPIAKELIDSWIEGYSKVQKLQKEDINEIDTFIMQRRLQLMAWLASHHESDPVIELSKGFTEGTAVLAEKYLEKYA</sequence>
<evidence type="ECO:0000259" key="2">
    <source>
        <dbReference type="Pfam" id="PF01636"/>
    </source>
</evidence>
<proteinExistence type="inferred from homology"/>
<comment type="caution">
    <text evidence="3">The sequence shown here is derived from an EMBL/GenBank/DDBJ whole genome shotgun (WGS) entry which is preliminary data.</text>
</comment>
<dbReference type="GO" id="GO:0019202">
    <property type="term" value="F:amino acid kinase activity"/>
    <property type="evidence" value="ECO:0007669"/>
    <property type="project" value="TreeGrafter"/>
</dbReference>
<dbReference type="InterPro" id="IPR002575">
    <property type="entry name" value="Aminoglycoside_PTrfase"/>
</dbReference>
<evidence type="ECO:0000313" key="4">
    <source>
        <dbReference type="Proteomes" id="UP000190959"/>
    </source>
</evidence>
<reference evidence="3 4" key="1">
    <citation type="submission" date="2017-02" db="EMBL/GenBank/DDBJ databases">
        <title>Genome sequence of Clostridium beijerinckii Br21.</title>
        <authorList>
            <person name="Fonseca B.C."/>
            <person name="Guazzaroni M.E."/>
            <person name="Riano-Pachon D.M."/>
            <person name="Reginatto V."/>
        </authorList>
    </citation>
    <scope>NUCLEOTIDE SEQUENCE [LARGE SCALE GENOMIC DNA]</scope>
    <source>
        <strain evidence="3 4">Br21</strain>
    </source>
</reference>
<dbReference type="Gene3D" id="1.20.1270.170">
    <property type="match status" value="1"/>
</dbReference>
<dbReference type="Proteomes" id="UP000190959">
    <property type="component" value="Unassembled WGS sequence"/>
</dbReference>
<dbReference type="EMBL" id="MWMH01000004">
    <property type="protein sequence ID" value="OOP72771.1"/>
    <property type="molecule type" value="Genomic_DNA"/>
</dbReference>
<evidence type="ECO:0000313" key="3">
    <source>
        <dbReference type="EMBL" id="OOP72771.1"/>
    </source>
</evidence>
<protein>
    <submittedName>
        <fullName evidence="3">Serine kinase</fullName>
    </submittedName>
</protein>
<feature type="domain" description="Aminoglycoside phosphotransferase" evidence="2">
    <location>
        <begin position="43"/>
        <end position="281"/>
    </location>
</feature>